<geneLocation type="plasmid" evidence="5 6">
    <name>pROB02</name>
</geneLocation>
<reference evidence="5 6" key="2">
    <citation type="submission" date="2009-03" db="EMBL/GenBank/DDBJ databases">
        <title>Comparison of the complete genome sequences of Rhodococcus erythropolis PR4 and Rhodococcus opacus B4.</title>
        <authorList>
            <person name="Takarada H."/>
            <person name="Sekine M."/>
            <person name="Hosoyama A."/>
            <person name="Yamada R."/>
            <person name="Fujisawa T."/>
            <person name="Omata S."/>
            <person name="Shimizu A."/>
            <person name="Tsukatani N."/>
            <person name="Tanikawa S."/>
            <person name="Fujita N."/>
            <person name="Harayama S."/>
        </authorList>
    </citation>
    <scope>NUCLEOTIDE SEQUENCE [LARGE SCALE GENOMIC DNA]</scope>
    <source>
        <strain evidence="5 6">B4</strain>
        <plasmid evidence="5 6">pROB02</plasmid>
    </source>
</reference>
<dbReference type="PROSITE" id="PS50949">
    <property type="entry name" value="HTH_GNTR"/>
    <property type="match status" value="1"/>
</dbReference>
<dbReference type="Proteomes" id="UP000002212">
    <property type="component" value="Plasmid pROB02"/>
</dbReference>
<dbReference type="AlphaFoldDB" id="C1BDS7"/>
<dbReference type="SUPFAM" id="SSF46785">
    <property type="entry name" value="Winged helix' DNA-binding domain"/>
    <property type="match status" value="1"/>
</dbReference>
<dbReference type="GO" id="GO:0003677">
    <property type="term" value="F:DNA binding"/>
    <property type="evidence" value="ECO:0007669"/>
    <property type="project" value="UniProtKB-KW"/>
</dbReference>
<dbReference type="Pfam" id="PF07729">
    <property type="entry name" value="FCD"/>
    <property type="match status" value="1"/>
</dbReference>
<evidence type="ECO:0000256" key="1">
    <source>
        <dbReference type="ARBA" id="ARBA00023015"/>
    </source>
</evidence>
<dbReference type="PANTHER" id="PTHR43537">
    <property type="entry name" value="TRANSCRIPTIONAL REGULATOR, GNTR FAMILY"/>
    <property type="match status" value="1"/>
</dbReference>
<evidence type="ECO:0000313" key="5">
    <source>
        <dbReference type="EMBL" id="BAH47130.1"/>
    </source>
</evidence>
<dbReference type="InterPro" id="IPR000524">
    <property type="entry name" value="Tscrpt_reg_HTH_GntR"/>
</dbReference>
<dbReference type="HOGENOM" id="CLU_017584_9_0_11"/>
<keyword evidence="5" id="KW-0614">Plasmid</keyword>
<dbReference type="PRINTS" id="PR00035">
    <property type="entry name" value="HTHGNTR"/>
</dbReference>
<keyword evidence="3" id="KW-0804">Transcription</keyword>
<dbReference type="Pfam" id="PF00392">
    <property type="entry name" value="GntR"/>
    <property type="match status" value="1"/>
</dbReference>
<dbReference type="SMART" id="SM00895">
    <property type="entry name" value="FCD"/>
    <property type="match status" value="1"/>
</dbReference>
<dbReference type="InterPro" id="IPR011711">
    <property type="entry name" value="GntR_C"/>
</dbReference>
<evidence type="ECO:0000259" key="4">
    <source>
        <dbReference type="PROSITE" id="PS50949"/>
    </source>
</evidence>
<proteinExistence type="predicted"/>
<organism evidence="5 6">
    <name type="scientific">Rhodococcus opacus (strain B4)</name>
    <dbReference type="NCBI Taxonomy" id="632772"/>
    <lineage>
        <taxon>Bacteria</taxon>
        <taxon>Bacillati</taxon>
        <taxon>Actinomycetota</taxon>
        <taxon>Actinomycetes</taxon>
        <taxon>Mycobacteriales</taxon>
        <taxon>Nocardiaceae</taxon>
        <taxon>Rhodococcus</taxon>
    </lineage>
</organism>
<dbReference type="KEGG" id="rop:ROP_pROB02-01170"/>
<dbReference type="Gene3D" id="1.20.120.530">
    <property type="entry name" value="GntR ligand-binding domain-like"/>
    <property type="match status" value="1"/>
</dbReference>
<evidence type="ECO:0000313" key="6">
    <source>
        <dbReference type="Proteomes" id="UP000002212"/>
    </source>
</evidence>
<dbReference type="CDD" id="cd07377">
    <property type="entry name" value="WHTH_GntR"/>
    <property type="match status" value="1"/>
</dbReference>
<accession>C1BDS7</accession>
<dbReference type="InterPro" id="IPR036390">
    <property type="entry name" value="WH_DNA-bd_sf"/>
</dbReference>
<protein>
    <submittedName>
        <fullName evidence="5">Putative GntR family transcriptional regulator</fullName>
    </submittedName>
</protein>
<feature type="domain" description="HTH gntR-type" evidence="4">
    <location>
        <begin position="32"/>
        <end position="102"/>
    </location>
</feature>
<name>C1BDS7_RHOOB</name>
<evidence type="ECO:0000256" key="3">
    <source>
        <dbReference type="ARBA" id="ARBA00023163"/>
    </source>
</evidence>
<dbReference type="GO" id="GO:0003700">
    <property type="term" value="F:DNA-binding transcription factor activity"/>
    <property type="evidence" value="ECO:0007669"/>
    <property type="project" value="InterPro"/>
</dbReference>
<reference evidence="5 6" key="1">
    <citation type="journal article" date="2005" name="J. Biosci. Bioeng.">
        <title>Isolation and characterization of benzene-tolerant Rhodococcus opacus strains.</title>
        <authorList>
            <person name="Na K.S."/>
            <person name="Kuroda A."/>
            <person name="Takiguchi N."/>
            <person name="Ikeda T."/>
            <person name="Ohtake H."/>
            <person name="Kato J."/>
        </authorList>
    </citation>
    <scope>NUCLEOTIDE SEQUENCE [LARGE SCALE GENOMIC DNA]</scope>
    <source>
        <strain evidence="5 6">B4</strain>
        <plasmid evidence="5">pROB02</plasmid>
    </source>
</reference>
<dbReference type="SMART" id="SM00345">
    <property type="entry name" value="HTH_GNTR"/>
    <property type="match status" value="1"/>
</dbReference>
<dbReference type="PATRIC" id="fig|632772.20.peg.8497"/>
<dbReference type="InterPro" id="IPR036388">
    <property type="entry name" value="WH-like_DNA-bd_sf"/>
</dbReference>
<keyword evidence="2" id="KW-0238">DNA-binding</keyword>
<keyword evidence="1" id="KW-0805">Transcription regulation</keyword>
<dbReference type="InterPro" id="IPR008920">
    <property type="entry name" value="TF_FadR/GntR_C"/>
</dbReference>
<dbReference type="Gene3D" id="1.10.10.10">
    <property type="entry name" value="Winged helix-like DNA-binding domain superfamily/Winged helix DNA-binding domain"/>
    <property type="match status" value="1"/>
</dbReference>
<sequence>MVGPVDIEPDWSTVDVEHDTQRHTPFGPVRVPTAAQLFAEHLRTKIFNGEYKSGDHLPPERVLVEQGGLTRAAVRDALAILKQQGLIVTLTGRHGGSVVSRPTQQDLITSLDVFLQAQGWGPETPTLTESREIIEPSCAALAAQRRTTAELDAIHLFQDRQAHSLDNIPEYLSASQAWHVAVSDASHNTLLAAFMHATAEVLMAATNSARFSSHESRLCSLTAHREITEAIADRNSGRARELMTQHIRGSEDQN</sequence>
<evidence type="ECO:0000256" key="2">
    <source>
        <dbReference type="ARBA" id="ARBA00023125"/>
    </source>
</evidence>
<dbReference type="PANTHER" id="PTHR43537:SF5">
    <property type="entry name" value="UXU OPERON TRANSCRIPTIONAL REGULATOR"/>
    <property type="match status" value="1"/>
</dbReference>
<gene>
    <name evidence="5" type="ordered locus">ROP_pROB02-01170</name>
</gene>
<dbReference type="EMBL" id="AP011117">
    <property type="protein sequence ID" value="BAH47130.1"/>
    <property type="molecule type" value="Genomic_DNA"/>
</dbReference>
<dbReference type="SUPFAM" id="SSF48008">
    <property type="entry name" value="GntR ligand-binding domain-like"/>
    <property type="match status" value="1"/>
</dbReference>